<feature type="transmembrane region" description="Helical" evidence="9">
    <location>
        <begin position="47"/>
        <end position="71"/>
    </location>
</feature>
<dbReference type="GO" id="GO:0000139">
    <property type="term" value="C:Golgi membrane"/>
    <property type="evidence" value="ECO:0007669"/>
    <property type="project" value="UniProtKB-SubCell"/>
</dbReference>
<evidence type="ECO:0000256" key="1">
    <source>
        <dbReference type="ARBA" id="ARBA00004653"/>
    </source>
</evidence>
<evidence type="ECO:0000259" key="10">
    <source>
        <dbReference type="Pfam" id="PF13632"/>
    </source>
</evidence>
<evidence type="ECO:0000313" key="11">
    <source>
        <dbReference type="EMBL" id="KAL0330930.1"/>
    </source>
</evidence>
<dbReference type="EMBL" id="JACGWK010000010">
    <property type="protein sequence ID" value="KAL0330930.1"/>
    <property type="molecule type" value="Genomic_DNA"/>
</dbReference>
<evidence type="ECO:0000256" key="8">
    <source>
        <dbReference type="ARBA" id="ARBA00023316"/>
    </source>
</evidence>
<evidence type="ECO:0000256" key="2">
    <source>
        <dbReference type="ARBA" id="ARBA00022676"/>
    </source>
</evidence>
<keyword evidence="5 9" id="KW-1133">Transmembrane helix</keyword>
<dbReference type="InterPro" id="IPR029044">
    <property type="entry name" value="Nucleotide-diphossugar_trans"/>
</dbReference>
<dbReference type="AlphaFoldDB" id="A0AAW2MHI8"/>
<dbReference type="PANTHER" id="PTHR32044">
    <property type="entry name" value="GLUCOMANNAN 4-BETA-MANNOSYLTRANSFERASE 9"/>
    <property type="match status" value="1"/>
</dbReference>
<comment type="subcellular location">
    <subcellularLocation>
        <location evidence="1">Golgi apparatus membrane</location>
        <topology evidence="1">Multi-pass membrane protein</topology>
    </subcellularLocation>
</comment>
<reference evidence="11" key="2">
    <citation type="journal article" date="2024" name="Plant">
        <title>Genomic evolution and insights into agronomic trait innovations of Sesamum species.</title>
        <authorList>
            <person name="Miao H."/>
            <person name="Wang L."/>
            <person name="Qu L."/>
            <person name="Liu H."/>
            <person name="Sun Y."/>
            <person name="Le M."/>
            <person name="Wang Q."/>
            <person name="Wei S."/>
            <person name="Zheng Y."/>
            <person name="Lin W."/>
            <person name="Duan Y."/>
            <person name="Cao H."/>
            <person name="Xiong S."/>
            <person name="Wang X."/>
            <person name="Wei L."/>
            <person name="Li C."/>
            <person name="Ma Q."/>
            <person name="Ju M."/>
            <person name="Zhao R."/>
            <person name="Li G."/>
            <person name="Mu C."/>
            <person name="Tian Q."/>
            <person name="Mei H."/>
            <person name="Zhang T."/>
            <person name="Gao T."/>
            <person name="Zhang H."/>
        </authorList>
    </citation>
    <scope>NUCLEOTIDE SEQUENCE</scope>
    <source>
        <strain evidence="11">G01</strain>
    </source>
</reference>
<keyword evidence="4 9" id="KW-0812">Transmembrane</keyword>
<comment type="caution">
    <text evidence="11">The sequence shown here is derived from an EMBL/GenBank/DDBJ whole genome shotgun (WGS) entry which is preliminary data.</text>
</comment>
<organism evidence="11">
    <name type="scientific">Sesamum angustifolium</name>
    <dbReference type="NCBI Taxonomy" id="2727405"/>
    <lineage>
        <taxon>Eukaryota</taxon>
        <taxon>Viridiplantae</taxon>
        <taxon>Streptophyta</taxon>
        <taxon>Embryophyta</taxon>
        <taxon>Tracheophyta</taxon>
        <taxon>Spermatophyta</taxon>
        <taxon>Magnoliopsida</taxon>
        <taxon>eudicotyledons</taxon>
        <taxon>Gunneridae</taxon>
        <taxon>Pentapetalae</taxon>
        <taxon>asterids</taxon>
        <taxon>lamiids</taxon>
        <taxon>Lamiales</taxon>
        <taxon>Pedaliaceae</taxon>
        <taxon>Sesamum</taxon>
    </lineage>
</organism>
<feature type="domain" description="Glycosyltransferase 2-like" evidence="10">
    <location>
        <begin position="1"/>
        <end position="128"/>
    </location>
</feature>
<evidence type="ECO:0000256" key="5">
    <source>
        <dbReference type="ARBA" id="ARBA00022989"/>
    </source>
</evidence>
<keyword evidence="7 9" id="KW-0472">Membrane</keyword>
<name>A0AAW2MHI8_9LAMI</name>
<sequence length="248" mass="29178">MDIAVRAHLNGWKFIFLNDVKVLCEVPESFEAYRKQQHRWHSGPMQLFRLCLPAVIKSKVCLVFFLSSYIFMTWRKPHWRSYDVRNFCADIHMEESQLDISLFLLRKVILPFYSFTLFCIVLPLMMFIPEAELPMWVLCYVPALMTFLNILPAPKSIPFLAPYLLFENTMSVTKFNAMISGLFQLGSSYEWIVTKKRAGRLQNPTCWLPLNRDMKALNITHRISKGELFKKKTTQQVRSLQEVLKEIL</sequence>
<evidence type="ECO:0000256" key="3">
    <source>
        <dbReference type="ARBA" id="ARBA00022679"/>
    </source>
</evidence>
<dbReference type="SUPFAM" id="SSF53448">
    <property type="entry name" value="Nucleotide-diphospho-sugar transferases"/>
    <property type="match status" value="1"/>
</dbReference>
<proteinExistence type="predicted"/>
<evidence type="ECO:0000256" key="6">
    <source>
        <dbReference type="ARBA" id="ARBA00023034"/>
    </source>
</evidence>
<evidence type="ECO:0000256" key="4">
    <source>
        <dbReference type="ARBA" id="ARBA00022692"/>
    </source>
</evidence>
<evidence type="ECO:0000256" key="9">
    <source>
        <dbReference type="SAM" id="Phobius"/>
    </source>
</evidence>
<dbReference type="GO" id="GO:0016757">
    <property type="term" value="F:glycosyltransferase activity"/>
    <property type="evidence" value="ECO:0007669"/>
    <property type="project" value="UniProtKB-KW"/>
</dbReference>
<keyword evidence="6" id="KW-0333">Golgi apparatus</keyword>
<dbReference type="GO" id="GO:0071555">
    <property type="term" value="P:cell wall organization"/>
    <property type="evidence" value="ECO:0007669"/>
    <property type="project" value="UniProtKB-KW"/>
</dbReference>
<protein>
    <submittedName>
        <fullName evidence="11">Xyloglucan glycosyltransferase 3</fullName>
    </submittedName>
</protein>
<evidence type="ECO:0000256" key="7">
    <source>
        <dbReference type="ARBA" id="ARBA00023136"/>
    </source>
</evidence>
<accession>A0AAW2MHI8</accession>
<keyword evidence="2" id="KW-0328">Glycosyltransferase</keyword>
<gene>
    <name evidence="11" type="ORF">Sangu_1638500</name>
</gene>
<keyword evidence="3" id="KW-0808">Transferase</keyword>
<dbReference type="PANTHER" id="PTHR32044:SF80">
    <property type="entry name" value="XYLOGLUCAN GLYCOSYLTRANSFERASE 2-RELATED"/>
    <property type="match status" value="1"/>
</dbReference>
<dbReference type="InterPro" id="IPR001173">
    <property type="entry name" value="Glyco_trans_2-like"/>
</dbReference>
<dbReference type="Pfam" id="PF13632">
    <property type="entry name" value="Glyco_trans_2_3"/>
    <property type="match status" value="1"/>
</dbReference>
<keyword evidence="8" id="KW-0961">Cell wall biogenesis/degradation</keyword>
<feature type="transmembrane region" description="Helical" evidence="9">
    <location>
        <begin position="108"/>
        <end position="127"/>
    </location>
</feature>
<reference evidence="11" key="1">
    <citation type="submission" date="2020-06" db="EMBL/GenBank/DDBJ databases">
        <authorList>
            <person name="Li T."/>
            <person name="Hu X."/>
            <person name="Zhang T."/>
            <person name="Song X."/>
            <person name="Zhang H."/>
            <person name="Dai N."/>
            <person name="Sheng W."/>
            <person name="Hou X."/>
            <person name="Wei L."/>
        </authorList>
    </citation>
    <scope>NUCLEOTIDE SEQUENCE</scope>
    <source>
        <strain evidence="11">G01</strain>
        <tissue evidence="11">Leaf</tissue>
    </source>
</reference>